<dbReference type="EMBL" id="CALLCH030000015">
    <property type="protein sequence ID" value="CAI4216479.1"/>
    <property type="molecule type" value="Genomic_DNA"/>
</dbReference>
<feature type="compositionally biased region" description="Polar residues" evidence="1">
    <location>
        <begin position="109"/>
        <end position="118"/>
    </location>
</feature>
<sequence length="430" mass="45125">MDPHSSGHGQGRRLVTSTTAPASSASHRRNDESWVELASQPSSSSLSSIGGDEIVTVGLHVAGSYPPRNRRRSYPARYSYPHANPHFQAGGASSQEEYEASESEEDRNLASSTEQVSPSELPPPPRFQLQQPVISDSESDDSDDDHATAIGTRGPDNHVFRPQPNAFSNPPSTLGRRRHSSTTTVTSHPHSSVNRPHLAQRAQTRVHRGHHQPDFLSQADNDAALRASLTTLLSCAAAARGLPKYKDEADKSRGSPGSAGTGAGAATSNQPLGLRLVPESELMNEGQSTAQPGRPTQPGHPRSGPSSPARSSSRGASTPDKSKRGASAISRGTRASKKKRTAVADDALLSPTLMTWVFSAGVVVLVSVVGFGAGYVIGREAGKQEVLASASTSFNASDTTSCGREVMHSSGGGLRRLKWGAAVGKTVAAS</sequence>
<evidence type="ECO:0000313" key="4">
    <source>
        <dbReference type="Proteomes" id="UP000838763"/>
    </source>
</evidence>
<keyword evidence="2" id="KW-0812">Transmembrane</keyword>
<dbReference type="AlphaFoldDB" id="A0A9P1H728"/>
<feature type="region of interest" description="Disordered" evidence="1">
    <location>
        <begin position="283"/>
        <end position="342"/>
    </location>
</feature>
<evidence type="ECO:0000256" key="1">
    <source>
        <dbReference type="SAM" id="MobiDB-lite"/>
    </source>
</evidence>
<evidence type="ECO:0000256" key="2">
    <source>
        <dbReference type="SAM" id="Phobius"/>
    </source>
</evidence>
<feature type="compositionally biased region" description="Low complexity" evidence="1">
    <location>
        <begin position="127"/>
        <end position="136"/>
    </location>
</feature>
<reference evidence="3" key="1">
    <citation type="submission" date="2022-11" db="EMBL/GenBank/DDBJ databases">
        <authorList>
            <person name="Scott C."/>
            <person name="Bruce N."/>
        </authorList>
    </citation>
    <scope>NUCLEOTIDE SEQUENCE</scope>
</reference>
<feature type="compositionally biased region" description="Low complexity" evidence="1">
    <location>
        <begin position="301"/>
        <end position="317"/>
    </location>
</feature>
<feature type="compositionally biased region" description="Acidic residues" evidence="1">
    <location>
        <begin position="96"/>
        <end position="105"/>
    </location>
</feature>
<evidence type="ECO:0000313" key="3">
    <source>
        <dbReference type="EMBL" id="CAI4216479.1"/>
    </source>
</evidence>
<dbReference type="OrthoDB" id="5413188at2759"/>
<proteinExistence type="predicted"/>
<feature type="region of interest" description="Disordered" evidence="1">
    <location>
        <begin position="244"/>
        <end position="271"/>
    </location>
</feature>
<protein>
    <submittedName>
        <fullName evidence="3">Uncharacterized protein</fullName>
    </submittedName>
</protein>
<keyword evidence="4" id="KW-1185">Reference proteome</keyword>
<feature type="compositionally biased region" description="Low complexity" evidence="1">
    <location>
        <begin position="181"/>
        <end position="193"/>
    </location>
</feature>
<gene>
    <name evidence="3" type="ORF">PPNO1_LOCUS6133</name>
</gene>
<feature type="transmembrane region" description="Helical" evidence="2">
    <location>
        <begin position="353"/>
        <end position="377"/>
    </location>
</feature>
<keyword evidence="2" id="KW-0472">Membrane</keyword>
<accession>A0A9P1H728</accession>
<feature type="compositionally biased region" description="Low complexity" evidence="1">
    <location>
        <begin position="39"/>
        <end position="48"/>
    </location>
</feature>
<dbReference type="Proteomes" id="UP000838763">
    <property type="component" value="Unassembled WGS sequence"/>
</dbReference>
<feature type="region of interest" description="Disordered" evidence="1">
    <location>
        <begin position="1"/>
        <end position="215"/>
    </location>
</feature>
<comment type="caution">
    <text evidence="3">The sequence shown here is derived from an EMBL/GenBank/DDBJ whole genome shotgun (WGS) entry which is preliminary data.</text>
</comment>
<feature type="compositionally biased region" description="Basic and acidic residues" evidence="1">
    <location>
        <begin position="244"/>
        <end position="253"/>
    </location>
</feature>
<name>A0A9P1H728_9PEZI</name>
<keyword evidence="2" id="KW-1133">Transmembrane helix</keyword>
<organism evidence="3 4">
    <name type="scientific">Parascedosporium putredinis</name>
    <dbReference type="NCBI Taxonomy" id="1442378"/>
    <lineage>
        <taxon>Eukaryota</taxon>
        <taxon>Fungi</taxon>
        <taxon>Dikarya</taxon>
        <taxon>Ascomycota</taxon>
        <taxon>Pezizomycotina</taxon>
        <taxon>Sordariomycetes</taxon>
        <taxon>Hypocreomycetidae</taxon>
        <taxon>Microascales</taxon>
        <taxon>Microascaceae</taxon>
        <taxon>Parascedosporium</taxon>
    </lineage>
</organism>
<feature type="compositionally biased region" description="Low complexity" evidence="1">
    <location>
        <begin position="16"/>
        <end position="25"/>
    </location>
</feature>